<keyword evidence="1" id="KW-1185">Reference proteome</keyword>
<evidence type="ECO:0000313" key="1">
    <source>
        <dbReference type="Proteomes" id="UP000036681"/>
    </source>
</evidence>
<accession>A0A0M3I117</accession>
<protein>
    <submittedName>
        <fullName evidence="2">Uncharacterized protein</fullName>
    </submittedName>
</protein>
<evidence type="ECO:0000313" key="2">
    <source>
        <dbReference type="WBParaSite" id="ALUE_0000991101-mRNA-1"/>
    </source>
</evidence>
<sequence length="134" mass="15289">MKCPDVSNPDYGKLDYFMPSSVPFPSSKHPVLVSEVGPAMRTFLALVLVGSLFAGVFCQELAEDFSPDKRGMSSFAKRARFNFAKRYPSRFAFAKRFDYDDWAEADKRAMRFAFAKRSMRNFAFAKRSPYSSFA</sequence>
<dbReference type="WBParaSite" id="ALUE_0000991101-mRNA-1">
    <property type="protein sequence ID" value="ALUE_0000991101-mRNA-1"/>
    <property type="gene ID" value="ALUE_0000991101"/>
</dbReference>
<proteinExistence type="predicted"/>
<name>A0A0M3I117_ASCLU</name>
<reference evidence="2" key="1">
    <citation type="submission" date="2017-02" db="UniProtKB">
        <authorList>
            <consortium name="WormBaseParasite"/>
        </authorList>
    </citation>
    <scope>IDENTIFICATION</scope>
</reference>
<organism evidence="1 2">
    <name type="scientific">Ascaris lumbricoides</name>
    <name type="common">Giant roundworm</name>
    <dbReference type="NCBI Taxonomy" id="6252"/>
    <lineage>
        <taxon>Eukaryota</taxon>
        <taxon>Metazoa</taxon>
        <taxon>Ecdysozoa</taxon>
        <taxon>Nematoda</taxon>
        <taxon>Chromadorea</taxon>
        <taxon>Rhabditida</taxon>
        <taxon>Spirurina</taxon>
        <taxon>Ascaridomorpha</taxon>
        <taxon>Ascaridoidea</taxon>
        <taxon>Ascarididae</taxon>
        <taxon>Ascaris</taxon>
    </lineage>
</organism>
<dbReference type="AlphaFoldDB" id="A0A0M3I117"/>
<dbReference type="Proteomes" id="UP000036681">
    <property type="component" value="Unplaced"/>
</dbReference>